<organism evidence="1 2">
    <name type="scientific">Mycolicibacterium gadium</name>
    <name type="common">Mycobacterium gadium</name>
    <dbReference type="NCBI Taxonomy" id="1794"/>
    <lineage>
        <taxon>Bacteria</taxon>
        <taxon>Bacillati</taxon>
        <taxon>Actinomycetota</taxon>
        <taxon>Actinomycetes</taxon>
        <taxon>Mycobacteriales</taxon>
        <taxon>Mycobacteriaceae</taxon>
        <taxon>Mycolicibacterium</taxon>
    </lineage>
</organism>
<comment type="caution">
    <text evidence="1">The sequence shown here is derived from an EMBL/GenBank/DDBJ whole genome shotgun (WGS) entry which is preliminary data.</text>
</comment>
<dbReference type="EMBL" id="JAKZMO010000002">
    <property type="protein sequence ID" value="MDG5481782.1"/>
    <property type="molecule type" value="Genomic_DNA"/>
</dbReference>
<protein>
    <submittedName>
        <fullName evidence="1">Uncharacterized protein</fullName>
    </submittedName>
</protein>
<reference evidence="1" key="1">
    <citation type="journal article" date="2023" name="Environ. Microbiol.">
        <title>The 2-methylpropene degradation pathway in Mycobacteriaceae family strains.</title>
        <authorList>
            <person name="Helbich S."/>
            <person name="Barrantes I."/>
            <person name="Dos Anjos Borges L.G."/>
            <person name="Pieper D.H."/>
            <person name="Vainshtein Y."/>
            <person name="Sohn K."/>
            <person name="Engesser K.H."/>
        </authorList>
    </citation>
    <scope>NUCLEOTIDE SEQUENCE</scope>
    <source>
        <strain evidence="1">IBE100</strain>
    </source>
</reference>
<keyword evidence="2" id="KW-1185">Reference proteome</keyword>
<proteinExistence type="predicted"/>
<gene>
    <name evidence="1" type="ORF">MNO81_03100</name>
</gene>
<accession>A0ABT6GKF0</accession>
<name>A0ABT6GKF0_MYCGU</name>
<evidence type="ECO:0000313" key="1">
    <source>
        <dbReference type="EMBL" id="MDG5481782.1"/>
    </source>
</evidence>
<sequence>MGRYYERREIRPSPAAPTHVFDPFPAALCPFLDLAGATPLVNSWVGNGGTDGCRYVRV</sequence>
<dbReference type="Proteomes" id="UP001154266">
    <property type="component" value="Unassembled WGS sequence"/>
</dbReference>
<evidence type="ECO:0000313" key="2">
    <source>
        <dbReference type="Proteomes" id="UP001154266"/>
    </source>
</evidence>
<dbReference type="RefSeq" id="WP_278219744.1">
    <property type="nucleotide sequence ID" value="NZ_DAIQXI010000013.1"/>
</dbReference>